<accession>A0A8X6PLQ7</accession>
<protein>
    <submittedName>
        <fullName evidence="1">Uncharacterized protein</fullName>
    </submittedName>
</protein>
<keyword evidence="2" id="KW-1185">Reference proteome</keyword>
<organism evidence="1 2">
    <name type="scientific">Nephila pilipes</name>
    <name type="common">Giant wood spider</name>
    <name type="synonym">Nephila maculata</name>
    <dbReference type="NCBI Taxonomy" id="299642"/>
    <lineage>
        <taxon>Eukaryota</taxon>
        <taxon>Metazoa</taxon>
        <taxon>Ecdysozoa</taxon>
        <taxon>Arthropoda</taxon>
        <taxon>Chelicerata</taxon>
        <taxon>Arachnida</taxon>
        <taxon>Araneae</taxon>
        <taxon>Araneomorphae</taxon>
        <taxon>Entelegynae</taxon>
        <taxon>Araneoidea</taxon>
        <taxon>Nephilidae</taxon>
        <taxon>Nephila</taxon>
    </lineage>
</organism>
<evidence type="ECO:0000313" key="2">
    <source>
        <dbReference type="Proteomes" id="UP000887013"/>
    </source>
</evidence>
<gene>
    <name evidence="1" type="ORF">NPIL_162091</name>
</gene>
<dbReference type="AlphaFoldDB" id="A0A8X6PLQ7"/>
<dbReference type="Proteomes" id="UP000887013">
    <property type="component" value="Unassembled WGS sequence"/>
</dbReference>
<dbReference type="EMBL" id="BMAW01021515">
    <property type="protein sequence ID" value="GFT73238.1"/>
    <property type="molecule type" value="Genomic_DNA"/>
</dbReference>
<evidence type="ECO:0000313" key="1">
    <source>
        <dbReference type="EMBL" id="GFT73238.1"/>
    </source>
</evidence>
<name>A0A8X6PLQ7_NEPPI</name>
<sequence length="118" mass="13475">MEIFGWCLYLSYSLPSDAPVNVVIEQKTEQRLRKLSERECLSWEIPDEREKVQLLIGSVRSAVPVSSLSALNQSPVQNHSPLRHVQCSELQLRPFVTHKHNPPVAHLASKVNCSYSRR</sequence>
<comment type="caution">
    <text evidence="1">The sequence shown here is derived from an EMBL/GenBank/DDBJ whole genome shotgun (WGS) entry which is preliminary data.</text>
</comment>
<reference evidence="1" key="1">
    <citation type="submission" date="2020-08" db="EMBL/GenBank/DDBJ databases">
        <title>Multicomponent nature underlies the extraordinary mechanical properties of spider dragline silk.</title>
        <authorList>
            <person name="Kono N."/>
            <person name="Nakamura H."/>
            <person name="Mori M."/>
            <person name="Yoshida Y."/>
            <person name="Ohtoshi R."/>
            <person name="Malay A.D."/>
            <person name="Moran D.A.P."/>
            <person name="Tomita M."/>
            <person name="Numata K."/>
            <person name="Arakawa K."/>
        </authorList>
    </citation>
    <scope>NUCLEOTIDE SEQUENCE</scope>
</reference>
<proteinExistence type="predicted"/>